<organism evidence="2 3">
    <name type="scientific">Pseudomonas cedrina</name>
    <dbReference type="NCBI Taxonomy" id="651740"/>
    <lineage>
        <taxon>Bacteria</taxon>
        <taxon>Pseudomonadati</taxon>
        <taxon>Pseudomonadota</taxon>
        <taxon>Gammaproteobacteria</taxon>
        <taxon>Pseudomonadales</taxon>
        <taxon>Pseudomonadaceae</taxon>
        <taxon>Pseudomonas</taxon>
    </lineage>
</organism>
<evidence type="ECO:0000313" key="2">
    <source>
        <dbReference type="EMBL" id="PRB87290.1"/>
    </source>
</evidence>
<reference evidence="2 3" key="1">
    <citation type="submission" date="2017-09" db="EMBL/GenBank/DDBJ databases">
        <title>Genomic, metabolic, and phenotypic characteristics of bacterial isolates from the natural microbiome of the model nematode Caenorhabditis elegans.</title>
        <authorList>
            <person name="Zimmermann J."/>
            <person name="Obeng N."/>
            <person name="Yang W."/>
            <person name="Obeng O."/>
            <person name="Kissoyan K."/>
            <person name="Pees B."/>
            <person name="Dirksen P."/>
            <person name="Hoppner M."/>
            <person name="Franke A."/>
            <person name="Rosenstiel P."/>
            <person name="Leippe M."/>
            <person name="Dierking K."/>
            <person name="Kaleta C."/>
            <person name="Schulenburg H."/>
        </authorList>
    </citation>
    <scope>NUCLEOTIDE SEQUENCE [LARGE SCALE GENOMIC DNA]</scope>
    <source>
        <strain evidence="2 3">MYb184</strain>
    </source>
</reference>
<protein>
    <submittedName>
        <fullName evidence="2">DNA-binding protein</fullName>
    </submittedName>
</protein>
<sequence>MNSEIRANPISVGVEEGARLIGVARSAMYDYIGRGEIPTFKLGRRRLILFKSLEAFVSRQALENSR</sequence>
<evidence type="ECO:0000313" key="3">
    <source>
        <dbReference type="Proteomes" id="UP000239458"/>
    </source>
</evidence>
<dbReference type="RefSeq" id="WP_105227980.1">
    <property type="nucleotide sequence ID" value="NZ_PCQE01000105.1"/>
</dbReference>
<proteinExistence type="predicted"/>
<dbReference type="Pfam" id="PF12728">
    <property type="entry name" value="HTH_17"/>
    <property type="match status" value="1"/>
</dbReference>
<name>A0A2S9D3E4_PSECE</name>
<dbReference type="AlphaFoldDB" id="A0A2S9D3E4"/>
<evidence type="ECO:0000259" key="1">
    <source>
        <dbReference type="Pfam" id="PF12728"/>
    </source>
</evidence>
<gene>
    <name evidence="2" type="ORF">CQ006_27730</name>
</gene>
<feature type="domain" description="Helix-turn-helix" evidence="1">
    <location>
        <begin position="14"/>
        <end position="60"/>
    </location>
</feature>
<keyword evidence="2" id="KW-0238">DNA-binding</keyword>
<dbReference type="EMBL" id="PCQE01000105">
    <property type="protein sequence ID" value="PRB87290.1"/>
    <property type="molecule type" value="Genomic_DNA"/>
</dbReference>
<dbReference type="Proteomes" id="UP000239458">
    <property type="component" value="Unassembled WGS sequence"/>
</dbReference>
<dbReference type="GO" id="GO:0003677">
    <property type="term" value="F:DNA binding"/>
    <property type="evidence" value="ECO:0007669"/>
    <property type="project" value="UniProtKB-KW"/>
</dbReference>
<comment type="caution">
    <text evidence="2">The sequence shown here is derived from an EMBL/GenBank/DDBJ whole genome shotgun (WGS) entry which is preliminary data.</text>
</comment>
<dbReference type="InterPro" id="IPR041657">
    <property type="entry name" value="HTH_17"/>
</dbReference>
<accession>A0A2S9D3E4</accession>